<keyword evidence="3" id="KW-0687">Ribonucleoprotein</keyword>
<dbReference type="InterPro" id="IPR018259">
    <property type="entry name" value="Ribosomal_eL21_CS"/>
</dbReference>
<dbReference type="PROSITE" id="PS01171">
    <property type="entry name" value="RIBOSOMAL_L21E"/>
    <property type="match status" value="1"/>
</dbReference>
<accession>A0AA40LH46</accession>
<comment type="similarity">
    <text evidence="1">Belongs to the eukaryotic ribosomal protein eL21 family.</text>
</comment>
<dbReference type="Gene3D" id="2.30.30.70">
    <property type="entry name" value="Ribosomal protein L21"/>
    <property type="match status" value="1"/>
</dbReference>
<organism evidence="6 7">
    <name type="scientific">Cnephaeus nilssonii</name>
    <name type="common">Northern bat</name>
    <name type="synonym">Eptesicus nilssonii</name>
    <dbReference type="NCBI Taxonomy" id="3371016"/>
    <lineage>
        <taxon>Eukaryota</taxon>
        <taxon>Metazoa</taxon>
        <taxon>Chordata</taxon>
        <taxon>Craniata</taxon>
        <taxon>Vertebrata</taxon>
        <taxon>Euteleostomi</taxon>
        <taxon>Mammalia</taxon>
        <taxon>Eutheria</taxon>
        <taxon>Laurasiatheria</taxon>
        <taxon>Chiroptera</taxon>
        <taxon>Yangochiroptera</taxon>
        <taxon>Vespertilionidae</taxon>
        <taxon>Cnephaeus</taxon>
    </lineage>
</organism>
<evidence type="ECO:0000313" key="6">
    <source>
        <dbReference type="EMBL" id="KAK1332042.1"/>
    </source>
</evidence>
<keyword evidence="7" id="KW-1185">Reference proteome</keyword>
<feature type="compositionally biased region" description="Gly residues" evidence="5">
    <location>
        <begin position="1"/>
        <end position="11"/>
    </location>
</feature>
<comment type="caution">
    <text evidence="6">The sequence shown here is derived from an EMBL/GenBank/DDBJ whole genome shotgun (WGS) entry which is preliminary data.</text>
</comment>
<name>A0AA40LH46_CNENI</name>
<dbReference type="InterPro" id="IPR036948">
    <property type="entry name" value="Ribosomal_eL21_sf"/>
</dbReference>
<proteinExistence type="inferred from homology"/>
<evidence type="ECO:0000313" key="7">
    <source>
        <dbReference type="Proteomes" id="UP001177744"/>
    </source>
</evidence>
<feature type="region of interest" description="Disordered" evidence="5">
    <location>
        <begin position="1"/>
        <end position="48"/>
    </location>
</feature>
<evidence type="ECO:0000256" key="1">
    <source>
        <dbReference type="ARBA" id="ARBA00008427"/>
    </source>
</evidence>
<evidence type="ECO:0000256" key="4">
    <source>
        <dbReference type="ARBA" id="ARBA00035327"/>
    </source>
</evidence>
<protein>
    <recommendedName>
        <fullName evidence="4">60S ribosomal protein L21</fullName>
    </recommendedName>
</protein>
<dbReference type="GO" id="GO:0003735">
    <property type="term" value="F:structural constituent of ribosome"/>
    <property type="evidence" value="ECO:0007669"/>
    <property type="project" value="InterPro"/>
</dbReference>
<gene>
    <name evidence="6" type="ORF">QTO34_007722</name>
</gene>
<dbReference type="SUPFAM" id="SSF50104">
    <property type="entry name" value="Translation proteins SH3-like domain"/>
    <property type="match status" value="1"/>
</dbReference>
<dbReference type="InterPro" id="IPR008991">
    <property type="entry name" value="Translation_prot_SH3-like_sf"/>
</dbReference>
<evidence type="ECO:0000256" key="2">
    <source>
        <dbReference type="ARBA" id="ARBA00022980"/>
    </source>
</evidence>
<dbReference type="GO" id="GO:1990904">
    <property type="term" value="C:ribonucleoprotein complex"/>
    <property type="evidence" value="ECO:0007669"/>
    <property type="project" value="UniProtKB-KW"/>
</dbReference>
<dbReference type="GO" id="GO:0005840">
    <property type="term" value="C:ribosome"/>
    <property type="evidence" value="ECO:0007669"/>
    <property type="project" value="UniProtKB-KW"/>
</dbReference>
<dbReference type="GO" id="GO:0006412">
    <property type="term" value="P:translation"/>
    <property type="evidence" value="ECO:0007669"/>
    <property type="project" value="InterPro"/>
</dbReference>
<keyword evidence="2" id="KW-0689">Ribosomal protein</keyword>
<dbReference type="Proteomes" id="UP001177744">
    <property type="component" value="Unassembled WGS sequence"/>
</dbReference>
<sequence>MQEFGRGGGGRGRGREKGGGAGLPGRGRGPRGRGRRRAGRAPLPVRGRAPALRADLPAGRCAAARTAGLAGLVRALGCRSAAPRARAGEGATFPPRGTFPESGCAAPGQEAAAGSQRWFSGHSEGFQGYADGRGSRGLEVSLKHGVVPVATHMRIYRKGDIVDIKGMGTVQKGMPHKYYHGKTGRVHSVTQHAVGIAVKHGARPNDFTGLIWSTGRAFPTPATNKGKILAKRINVRIEHIKRAKSRDCFLNRVRENQKRRKPKRKVPGFNCSSCLLHPEKHTFHPDNIAISEEYSKKTAPKNKHLPAGFMFVDVPLAKASHMVKPRINTSSVHPAPLVPLPTPCEGLASGIQLEAVVKPWMLCIPYLEMKERKGIVQQRQGCPFSK</sequence>
<dbReference type="GO" id="GO:0031090">
    <property type="term" value="C:organelle membrane"/>
    <property type="evidence" value="ECO:0007669"/>
    <property type="project" value="UniProtKB-ARBA"/>
</dbReference>
<dbReference type="AlphaFoldDB" id="A0AA40LH46"/>
<dbReference type="EMBL" id="JAULJE010000019">
    <property type="protein sequence ID" value="KAK1332042.1"/>
    <property type="molecule type" value="Genomic_DNA"/>
</dbReference>
<dbReference type="Pfam" id="PF01157">
    <property type="entry name" value="Ribosomal_L21e"/>
    <property type="match status" value="1"/>
</dbReference>
<evidence type="ECO:0000256" key="5">
    <source>
        <dbReference type="SAM" id="MobiDB-lite"/>
    </source>
</evidence>
<feature type="compositionally biased region" description="Basic residues" evidence="5">
    <location>
        <begin position="28"/>
        <end position="39"/>
    </location>
</feature>
<evidence type="ECO:0000256" key="3">
    <source>
        <dbReference type="ARBA" id="ARBA00023274"/>
    </source>
</evidence>
<dbReference type="InterPro" id="IPR001147">
    <property type="entry name" value="Ribosomal_eL21"/>
</dbReference>
<dbReference type="FunFam" id="2.30.30.70:FF:000001">
    <property type="entry name" value="60S ribosomal protein L21"/>
    <property type="match status" value="1"/>
</dbReference>
<reference evidence="6" key="1">
    <citation type="submission" date="2023-06" db="EMBL/GenBank/DDBJ databases">
        <title>Reference genome for the Northern bat (Eptesicus nilssonii), a most northern bat species.</title>
        <authorList>
            <person name="Laine V.N."/>
            <person name="Pulliainen A.T."/>
            <person name="Lilley T.M."/>
        </authorList>
    </citation>
    <scope>NUCLEOTIDE SEQUENCE</scope>
    <source>
        <strain evidence="6">BLF_Eptnil</strain>
        <tissue evidence="6">Kidney</tissue>
    </source>
</reference>
<dbReference type="PANTHER" id="PTHR20981">
    <property type="entry name" value="60S RIBOSOMAL PROTEIN L21"/>
    <property type="match status" value="1"/>
</dbReference>